<evidence type="ECO:0000313" key="2">
    <source>
        <dbReference type="Proteomes" id="UP000276542"/>
    </source>
</evidence>
<organism evidence="1 2">
    <name type="scientific">Nocardioides cavernaquae</name>
    <dbReference type="NCBI Taxonomy" id="2321396"/>
    <lineage>
        <taxon>Bacteria</taxon>
        <taxon>Bacillati</taxon>
        <taxon>Actinomycetota</taxon>
        <taxon>Actinomycetes</taxon>
        <taxon>Propionibacteriales</taxon>
        <taxon>Nocardioidaceae</taxon>
        <taxon>Nocardioides</taxon>
    </lineage>
</organism>
<dbReference type="Proteomes" id="UP000276542">
    <property type="component" value="Unassembled WGS sequence"/>
</dbReference>
<dbReference type="EMBL" id="QYRP01000002">
    <property type="protein sequence ID" value="RJS47003.1"/>
    <property type="molecule type" value="Genomic_DNA"/>
</dbReference>
<reference evidence="2" key="1">
    <citation type="submission" date="2018-09" db="EMBL/GenBank/DDBJ databases">
        <authorList>
            <person name="Zhu H."/>
        </authorList>
    </citation>
    <scope>NUCLEOTIDE SEQUENCE [LARGE SCALE GENOMIC DNA]</scope>
    <source>
        <strain evidence="2">K1W22B-1</strain>
    </source>
</reference>
<dbReference type="SUPFAM" id="SSF55144">
    <property type="entry name" value="LigT-like"/>
    <property type="match status" value="1"/>
</dbReference>
<sequence length="218" mass="24073">MGVIRGLTFDPAMLVQSDLMPDPLWGTECLAFNLQVDLDNYATAAVEEVLDVLYPGLPTQHLVPSTALHISVLNIIRARSPNSRREKVAQWDRHQEHWLAAIDATANETTPFEIDLTELLPASSGVVAVARNCPELVDLRRRLASSMGLDTGPVPELCHATVMRFGPVVPKLAGLTQILDDLAIRVTTQVTALRTVRELVYPSLVRETLREHPLEQST</sequence>
<name>A0A3A5H8Q5_9ACTN</name>
<evidence type="ECO:0000313" key="1">
    <source>
        <dbReference type="EMBL" id="RJS47003.1"/>
    </source>
</evidence>
<gene>
    <name evidence="1" type="ORF">D4739_12780</name>
</gene>
<protein>
    <recommendedName>
        <fullName evidence="3">2'-5' RNA ligase family protein</fullName>
    </recommendedName>
</protein>
<accession>A0A3A5H8Q5</accession>
<proteinExistence type="predicted"/>
<dbReference type="AlphaFoldDB" id="A0A3A5H8Q5"/>
<keyword evidence="2" id="KW-1185">Reference proteome</keyword>
<comment type="caution">
    <text evidence="1">The sequence shown here is derived from an EMBL/GenBank/DDBJ whole genome shotgun (WGS) entry which is preliminary data.</text>
</comment>
<dbReference type="OrthoDB" id="8017067at2"/>
<evidence type="ECO:0008006" key="3">
    <source>
        <dbReference type="Google" id="ProtNLM"/>
    </source>
</evidence>
<dbReference type="InterPro" id="IPR009097">
    <property type="entry name" value="Cyclic_Pdiesterase"/>
</dbReference>